<dbReference type="Proteomes" id="UP000000939">
    <property type="component" value="Chromosome"/>
</dbReference>
<dbReference type="STRING" id="572480.Arnit_1952"/>
<reference evidence="6 7" key="1">
    <citation type="journal article" date="2010" name="Stand. Genomic Sci.">
        <title>Complete genome sequence of Arcobacter nitrofigilis type strain (CI).</title>
        <authorList>
            <person name="Pati A."/>
            <person name="Gronow S."/>
            <person name="Lapidus A."/>
            <person name="Copeland A."/>
            <person name="Glavina Del Rio T."/>
            <person name="Nolan M."/>
            <person name="Lucas S."/>
            <person name="Tice H."/>
            <person name="Cheng J.F."/>
            <person name="Han C."/>
            <person name="Chertkov O."/>
            <person name="Bruce D."/>
            <person name="Tapia R."/>
            <person name="Goodwin L."/>
            <person name="Pitluck S."/>
            <person name="Liolios K."/>
            <person name="Ivanova N."/>
            <person name="Mavromatis K."/>
            <person name="Chen A."/>
            <person name="Palaniappan K."/>
            <person name="Land M."/>
            <person name="Hauser L."/>
            <person name="Chang Y.J."/>
            <person name="Jeffries C.D."/>
            <person name="Detter J.C."/>
            <person name="Rohde M."/>
            <person name="Goker M."/>
            <person name="Bristow J."/>
            <person name="Eisen J.A."/>
            <person name="Markowitz V."/>
            <person name="Hugenholtz P."/>
            <person name="Klenk H.P."/>
            <person name="Kyrpides N.C."/>
        </authorList>
    </citation>
    <scope>NUCLEOTIDE SEQUENCE [LARGE SCALE GENOMIC DNA]</scope>
    <source>
        <strain evidence="7">ATCC 33309 / DSM 7299 / CCUG 15893 / LMG 7604 / NCTC 12251 / CI</strain>
    </source>
</reference>
<dbReference type="NCBIfam" id="TIGR03002">
    <property type="entry name" value="outer_YhbN_LptA"/>
    <property type="match status" value="1"/>
</dbReference>
<dbReference type="EMBL" id="CP001999">
    <property type="protein sequence ID" value="ADG93606.1"/>
    <property type="molecule type" value="Genomic_DNA"/>
</dbReference>
<dbReference type="RefSeq" id="WP_013135751.1">
    <property type="nucleotide sequence ID" value="NC_014166.1"/>
</dbReference>
<evidence type="ECO:0000313" key="7">
    <source>
        <dbReference type="Proteomes" id="UP000000939"/>
    </source>
</evidence>
<dbReference type="GO" id="GO:0001530">
    <property type="term" value="F:lipopolysaccharide binding"/>
    <property type="evidence" value="ECO:0007669"/>
    <property type="project" value="InterPro"/>
</dbReference>
<name>D5V222_ARCNC</name>
<dbReference type="Gene3D" id="2.60.450.10">
    <property type="entry name" value="Lipopolysaccharide (LPS) transport protein A like domain"/>
    <property type="match status" value="1"/>
</dbReference>
<dbReference type="PANTHER" id="PTHR36504:SF1">
    <property type="entry name" value="LIPOPOLYSACCHARIDE EXPORT SYSTEM PROTEIN LPTA"/>
    <property type="match status" value="1"/>
</dbReference>
<accession>D5V222</accession>
<dbReference type="GO" id="GO:0015920">
    <property type="term" value="P:lipopolysaccharide transport"/>
    <property type="evidence" value="ECO:0007669"/>
    <property type="project" value="InterPro"/>
</dbReference>
<dbReference type="HOGENOM" id="CLU_112840_0_0_7"/>
<feature type="domain" description="Organic solvent tolerance-like N-terminal" evidence="5">
    <location>
        <begin position="21"/>
        <end position="135"/>
    </location>
</feature>
<evidence type="ECO:0000259" key="5">
    <source>
        <dbReference type="Pfam" id="PF03968"/>
    </source>
</evidence>
<dbReference type="GO" id="GO:0009279">
    <property type="term" value="C:cell outer membrane"/>
    <property type="evidence" value="ECO:0007669"/>
    <property type="project" value="TreeGrafter"/>
</dbReference>
<keyword evidence="2" id="KW-0732">Signal</keyword>
<dbReference type="GO" id="GO:0030288">
    <property type="term" value="C:outer membrane-bounded periplasmic space"/>
    <property type="evidence" value="ECO:0007669"/>
    <property type="project" value="TreeGrafter"/>
</dbReference>
<dbReference type="OrthoDB" id="5373249at2"/>
<evidence type="ECO:0000256" key="4">
    <source>
        <dbReference type="SAM" id="MobiDB-lite"/>
    </source>
</evidence>
<dbReference type="PANTHER" id="PTHR36504">
    <property type="entry name" value="LIPOPOLYSACCHARIDE EXPORT SYSTEM PROTEIN LPTA"/>
    <property type="match status" value="1"/>
</dbReference>
<dbReference type="InterPro" id="IPR014340">
    <property type="entry name" value="LptA"/>
</dbReference>
<keyword evidence="3" id="KW-0574">Periplasm</keyword>
<dbReference type="InterPro" id="IPR052037">
    <property type="entry name" value="LPS_export_LptA"/>
</dbReference>
<evidence type="ECO:0000313" key="6">
    <source>
        <dbReference type="EMBL" id="ADG93606.1"/>
    </source>
</evidence>
<dbReference type="eggNOG" id="COG1934">
    <property type="taxonomic scope" value="Bacteria"/>
</dbReference>
<evidence type="ECO:0000256" key="3">
    <source>
        <dbReference type="ARBA" id="ARBA00022764"/>
    </source>
</evidence>
<evidence type="ECO:0000256" key="1">
    <source>
        <dbReference type="ARBA" id="ARBA00022448"/>
    </source>
</evidence>
<feature type="region of interest" description="Disordered" evidence="4">
    <location>
        <begin position="157"/>
        <end position="180"/>
    </location>
</feature>
<evidence type="ECO:0000256" key="2">
    <source>
        <dbReference type="ARBA" id="ARBA00022729"/>
    </source>
</evidence>
<dbReference type="InterPro" id="IPR005653">
    <property type="entry name" value="OstA-like_N"/>
</dbReference>
<dbReference type="GO" id="GO:0017089">
    <property type="term" value="F:glycolipid transfer activity"/>
    <property type="evidence" value="ECO:0007669"/>
    <property type="project" value="TreeGrafter"/>
</dbReference>
<organism evidence="6 7">
    <name type="scientific">Arcobacter nitrofigilis (strain ATCC 33309 / DSM 7299 / CCUG 15893 / LMG 7604 / NCTC 12251 / CI)</name>
    <name type="common">Campylobacter nitrofigilis</name>
    <dbReference type="NCBI Taxonomy" id="572480"/>
    <lineage>
        <taxon>Bacteria</taxon>
        <taxon>Pseudomonadati</taxon>
        <taxon>Campylobacterota</taxon>
        <taxon>Epsilonproteobacteria</taxon>
        <taxon>Campylobacterales</taxon>
        <taxon>Arcobacteraceae</taxon>
        <taxon>Arcobacter</taxon>
    </lineage>
</organism>
<dbReference type="KEGG" id="ant:Arnit_1952"/>
<protein>
    <submittedName>
        <fullName evidence="6">Lipopolysaccharide transport periplasmic protein LptA</fullName>
    </submittedName>
</protein>
<keyword evidence="7" id="KW-1185">Reference proteome</keyword>
<keyword evidence="1" id="KW-0813">Transport</keyword>
<dbReference type="AlphaFoldDB" id="D5V222"/>
<sequence length="180" mass="20380">MRFILILGFLVSFLFSEKLIIDAKNFEAYDEKGLSIFTGDVKMVKSSDELESDRLEVYLSKKKPNTKREPLKYIATGNVKFKVKTAGKSYEGKGDKVVYEPKKLKYVITGNGFLKEVTEDKRLFGDKIVINQITGEAKVTGSENKPVRFIIDLGDTNKKKKEDKQASPVVEKTNKTEAKQ</sequence>
<gene>
    <name evidence="6" type="ordered locus">Arnit_1952</name>
</gene>
<dbReference type="Pfam" id="PF03968">
    <property type="entry name" value="LptD_N"/>
    <property type="match status" value="1"/>
</dbReference>
<proteinExistence type="predicted"/>